<dbReference type="AlphaFoldDB" id="A0A2N8HBI0"/>
<proteinExistence type="predicted"/>
<keyword evidence="1" id="KW-1133">Transmembrane helix</keyword>
<organism evidence="2 3">
    <name type="scientific">Akkermansia muciniphila</name>
    <dbReference type="NCBI Taxonomy" id="239935"/>
    <lineage>
        <taxon>Bacteria</taxon>
        <taxon>Pseudomonadati</taxon>
        <taxon>Verrucomicrobiota</taxon>
        <taxon>Verrucomicrobiia</taxon>
        <taxon>Verrucomicrobiales</taxon>
        <taxon>Akkermansiaceae</taxon>
        <taxon>Akkermansia</taxon>
    </lineage>
</organism>
<accession>A0A2N8HBI0</accession>
<evidence type="ECO:0000313" key="3">
    <source>
        <dbReference type="Proteomes" id="UP000236000"/>
    </source>
</evidence>
<dbReference type="Proteomes" id="UP000236000">
    <property type="component" value="Unassembled WGS sequence"/>
</dbReference>
<sequence>MTYRLNTDRLVFFSVLLWVLLPPGVFAWEGNPPSPDNVRWLEQFCSSYMQFLTMGGVLCVVIGFVCAALIWLVNRQDWPRSLKIGILFIVSALCLVLYGGSLSFAVFYLPLALINPAVYCFSVSKME</sequence>
<evidence type="ECO:0000313" key="2">
    <source>
        <dbReference type="EMBL" id="PNC17213.1"/>
    </source>
</evidence>
<dbReference type="OrthoDB" id="198837at2"/>
<name>A0A2N8HBI0_9BACT</name>
<protein>
    <submittedName>
        <fullName evidence="2">Uncharacterized protein</fullName>
    </submittedName>
</protein>
<reference evidence="2 3" key="1">
    <citation type="journal article" date="2017" name="BMC Genomics">
        <title>Genome sequencing of 39 Akkermansia muciniphila isolates reveals its population structure, genomic and functional diverisity, and global distribution in mammalian gut microbiotas.</title>
        <authorList>
            <person name="Guo X."/>
            <person name="Li S."/>
            <person name="Zhang J."/>
            <person name="Wu F."/>
            <person name="Li X."/>
            <person name="Wu D."/>
            <person name="Zhang M."/>
            <person name="Ou Z."/>
            <person name="Jie Z."/>
            <person name="Yan Q."/>
            <person name="Li P."/>
            <person name="Yi J."/>
            <person name="Peng Y."/>
        </authorList>
    </citation>
    <scope>NUCLEOTIDE SEQUENCE [LARGE SCALE GENOMIC DNA]</scope>
    <source>
        <strain evidence="2 3">GP24</strain>
    </source>
</reference>
<gene>
    <name evidence="2" type="ORF">CXU22_11375</name>
</gene>
<evidence type="ECO:0000256" key="1">
    <source>
        <dbReference type="SAM" id="Phobius"/>
    </source>
</evidence>
<feature type="transmembrane region" description="Helical" evidence="1">
    <location>
        <begin position="85"/>
        <end position="109"/>
    </location>
</feature>
<dbReference type="EMBL" id="PJKA01000013">
    <property type="protein sequence ID" value="PNC17213.1"/>
    <property type="molecule type" value="Genomic_DNA"/>
</dbReference>
<keyword evidence="1" id="KW-0472">Membrane</keyword>
<keyword evidence="1" id="KW-0812">Transmembrane</keyword>
<comment type="caution">
    <text evidence="2">The sequence shown here is derived from an EMBL/GenBank/DDBJ whole genome shotgun (WGS) entry which is preliminary data.</text>
</comment>
<feature type="transmembrane region" description="Helical" evidence="1">
    <location>
        <begin position="51"/>
        <end position="73"/>
    </location>
</feature>